<comment type="caution">
    <text evidence="1">The sequence shown here is derived from an EMBL/GenBank/DDBJ whole genome shotgun (WGS) entry which is preliminary data.</text>
</comment>
<dbReference type="EMBL" id="DXGJ01000057">
    <property type="protein sequence ID" value="HIW72411.1"/>
    <property type="molecule type" value="Genomic_DNA"/>
</dbReference>
<reference evidence="1" key="2">
    <citation type="submission" date="2021-04" db="EMBL/GenBank/DDBJ databases">
        <authorList>
            <person name="Gilroy R."/>
        </authorList>
    </citation>
    <scope>NUCLEOTIDE SEQUENCE</scope>
    <source>
        <strain evidence="1">CHK173-259</strain>
    </source>
</reference>
<name>A0A9D1QUU7_9LACO</name>
<evidence type="ECO:0000313" key="2">
    <source>
        <dbReference type="Proteomes" id="UP000886822"/>
    </source>
</evidence>
<proteinExistence type="predicted"/>
<sequence>MYPDYSLDSDYMTYEEYLTRLRKDLNDPEFAIIDGRAPENEDEYQTMLGIFKDVLKKGNE</sequence>
<protein>
    <submittedName>
        <fullName evidence="1">Uncharacterized protein</fullName>
    </submittedName>
</protein>
<dbReference type="Proteomes" id="UP000886822">
    <property type="component" value="Unassembled WGS sequence"/>
</dbReference>
<organism evidence="1 2">
    <name type="scientific">Candidatus Levilactobacillus faecigallinarum</name>
    <dbReference type="NCBI Taxonomy" id="2838638"/>
    <lineage>
        <taxon>Bacteria</taxon>
        <taxon>Bacillati</taxon>
        <taxon>Bacillota</taxon>
        <taxon>Bacilli</taxon>
        <taxon>Lactobacillales</taxon>
        <taxon>Lactobacillaceae</taxon>
        <taxon>Levilactobacillus</taxon>
    </lineage>
</organism>
<reference evidence="1" key="1">
    <citation type="journal article" date="2021" name="PeerJ">
        <title>Extensive microbial diversity within the chicken gut microbiome revealed by metagenomics and culture.</title>
        <authorList>
            <person name="Gilroy R."/>
            <person name="Ravi A."/>
            <person name="Getino M."/>
            <person name="Pursley I."/>
            <person name="Horton D.L."/>
            <person name="Alikhan N.F."/>
            <person name="Baker D."/>
            <person name="Gharbi K."/>
            <person name="Hall N."/>
            <person name="Watson M."/>
            <person name="Adriaenssens E.M."/>
            <person name="Foster-Nyarko E."/>
            <person name="Jarju S."/>
            <person name="Secka A."/>
            <person name="Antonio M."/>
            <person name="Oren A."/>
            <person name="Chaudhuri R.R."/>
            <person name="La Ragione R."/>
            <person name="Hildebrand F."/>
            <person name="Pallen M.J."/>
        </authorList>
    </citation>
    <scope>NUCLEOTIDE SEQUENCE</scope>
    <source>
        <strain evidence="1">CHK173-259</strain>
    </source>
</reference>
<gene>
    <name evidence="1" type="ORF">H9875_07280</name>
</gene>
<evidence type="ECO:0000313" key="1">
    <source>
        <dbReference type="EMBL" id="HIW72411.1"/>
    </source>
</evidence>
<accession>A0A9D1QUU7</accession>
<dbReference type="AlphaFoldDB" id="A0A9D1QUU7"/>